<dbReference type="AlphaFoldDB" id="A0AAV7QJN7"/>
<comment type="caution">
    <text evidence="1">The sequence shown here is derived from an EMBL/GenBank/DDBJ whole genome shotgun (WGS) entry which is preliminary data.</text>
</comment>
<name>A0AAV7QJN7_PLEWA</name>
<protein>
    <recommendedName>
        <fullName evidence="3">PDZ domain-containing protein</fullName>
    </recommendedName>
</protein>
<evidence type="ECO:0008006" key="3">
    <source>
        <dbReference type="Google" id="ProtNLM"/>
    </source>
</evidence>
<sequence>MRYGLETALPTRASLKENDVIISINGKMVISSNDVTDAIKKDGSLNVVGRRGNEDIALTVVPEEINP</sequence>
<dbReference type="SUPFAM" id="SSF50156">
    <property type="entry name" value="PDZ domain-like"/>
    <property type="match status" value="1"/>
</dbReference>
<reference evidence="1" key="1">
    <citation type="journal article" date="2022" name="bioRxiv">
        <title>Sequencing and chromosome-scale assembly of the giantPleurodeles waltlgenome.</title>
        <authorList>
            <person name="Brown T."/>
            <person name="Elewa A."/>
            <person name="Iarovenko S."/>
            <person name="Subramanian E."/>
            <person name="Araus A.J."/>
            <person name="Petzold A."/>
            <person name="Susuki M."/>
            <person name="Suzuki K.-i.T."/>
            <person name="Hayashi T."/>
            <person name="Toyoda A."/>
            <person name="Oliveira C."/>
            <person name="Osipova E."/>
            <person name="Leigh N.D."/>
            <person name="Simon A."/>
            <person name="Yun M.H."/>
        </authorList>
    </citation>
    <scope>NUCLEOTIDE SEQUENCE</scope>
    <source>
        <strain evidence="1">20211129_DDA</strain>
        <tissue evidence="1">Liver</tissue>
    </source>
</reference>
<gene>
    <name evidence="1" type="ORF">NDU88_006306</name>
</gene>
<dbReference type="EMBL" id="JANPWB010000010">
    <property type="protein sequence ID" value="KAJ1139944.1"/>
    <property type="molecule type" value="Genomic_DNA"/>
</dbReference>
<dbReference type="InterPro" id="IPR036034">
    <property type="entry name" value="PDZ_sf"/>
</dbReference>
<dbReference type="Proteomes" id="UP001066276">
    <property type="component" value="Chromosome 6"/>
</dbReference>
<dbReference type="Gene3D" id="2.30.42.10">
    <property type="match status" value="1"/>
</dbReference>
<organism evidence="1 2">
    <name type="scientific">Pleurodeles waltl</name>
    <name type="common">Iberian ribbed newt</name>
    <dbReference type="NCBI Taxonomy" id="8319"/>
    <lineage>
        <taxon>Eukaryota</taxon>
        <taxon>Metazoa</taxon>
        <taxon>Chordata</taxon>
        <taxon>Craniata</taxon>
        <taxon>Vertebrata</taxon>
        <taxon>Euteleostomi</taxon>
        <taxon>Amphibia</taxon>
        <taxon>Batrachia</taxon>
        <taxon>Caudata</taxon>
        <taxon>Salamandroidea</taxon>
        <taxon>Salamandridae</taxon>
        <taxon>Pleurodelinae</taxon>
        <taxon>Pleurodeles</taxon>
    </lineage>
</organism>
<evidence type="ECO:0000313" key="1">
    <source>
        <dbReference type="EMBL" id="KAJ1139944.1"/>
    </source>
</evidence>
<proteinExistence type="predicted"/>
<accession>A0AAV7QJN7</accession>
<evidence type="ECO:0000313" key="2">
    <source>
        <dbReference type="Proteomes" id="UP001066276"/>
    </source>
</evidence>
<keyword evidence="2" id="KW-1185">Reference proteome</keyword>